<dbReference type="RefSeq" id="WP_376851541.1">
    <property type="nucleotide sequence ID" value="NZ_JBHSMF010000009.1"/>
</dbReference>
<feature type="chain" id="PRO_5045771156" evidence="3">
    <location>
        <begin position="20"/>
        <end position="98"/>
    </location>
</feature>
<keyword evidence="3" id="KW-0732">Signal</keyword>
<protein>
    <submittedName>
        <fullName evidence="4">Uncharacterized protein</fullName>
    </submittedName>
</protein>
<comment type="caution">
    <text evidence="4">The sequence shown here is derived from an EMBL/GenBank/DDBJ whole genome shotgun (WGS) entry which is preliminary data.</text>
</comment>
<sequence length="98" mass="9140">MKPWKLVLGAAAACAACCAAPIIGGIAALGAGSGLFAGGVGVLSAATRSWWPLAAGAAVLAAATALVAWRRQRATGPAAGCGCSGGSAAGASCRTKVG</sequence>
<evidence type="ECO:0000256" key="1">
    <source>
        <dbReference type="SAM" id="MobiDB-lite"/>
    </source>
</evidence>
<feature type="region of interest" description="Disordered" evidence="1">
    <location>
        <begin position="76"/>
        <end position="98"/>
    </location>
</feature>
<proteinExistence type="predicted"/>
<reference evidence="5" key="1">
    <citation type="journal article" date="2019" name="Int. J. Syst. Evol. Microbiol.">
        <title>The Global Catalogue of Microorganisms (GCM) 10K type strain sequencing project: providing services to taxonomists for standard genome sequencing and annotation.</title>
        <authorList>
            <consortium name="The Broad Institute Genomics Platform"/>
            <consortium name="The Broad Institute Genome Sequencing Center for Infectious Disease"/>
            <person name="Wu L."/>
            <person name="Ma J."/>
        </authorList>
    </citation>
    <scope>NUCLEOTIDE SEQUENCE [LARGE SCALE GENOMIC DNA]</scope>
    <source>
        <strain evidence="5">CCUG 57401</strain>
    </source>
</reference>
<feature type="transmembrane region" description="Helical" evidence="2">
    <location>
        <begin position="50"/>
        <end position="69"/>
    </location>
</feature>
<evidence type="ECO:0000313" key="5">
    <source>
        <dbReference type="Proteomes" id="UP001596037"/>
    </source>
</evidence>
<gene>
    <name evidence="4" type="ORF">ACFPOE_17345</name>
</gene>
<dbReference type="EMBL" id="JBHSMF010000009">
    <property type="protein sequence ID" value="MFC5499314.1"/>
    <property type="molecule type" value="Genomic_DNA"/>
</dbReference>
<feature type="signal peptide" evidence="3">
    <location>
        <begin position="1"/>
        <end position="19"/>
    </location>
</feature>
<keyword evidence="2" id="KW-0472">Membrane</keyword>
<organism evidence="4 5">
    <name type="scientific">Caenimonas terrae</name>
    <dbReference type="NCBI Taxonomy" id="696074"/>
    <lineage>
        <taxon>Bacteria</taxon>
        <taxon>Pseudomonadati</taxon>
        <taxon>Pseudomonadota</taxon>
        <taxon>Betaproteobacteria</taxon>
        <taxon>Burkholderiales</taxon>
        <taxon>Comamonadaceae</taxon>
        <taxon>Caenimonas</taxon>
    </lineage>
</organism>
<keyword evidence="5" id="KW-1185">Reference proteome</keyword>
<keyword evidence="2" id="KW-0812">Transmembrane</keyword>
<feature type="compositionally biased region" description="Low complexity" evidence="1">
    <location>
        <begin position="89"/>
        <end position="98"/>
    </location>
</feature>
<evidence type="ECO:0000313" key="4">
    <source>
        <dbReference type="EMBL" id="MFC5499314.1"/>
    </source>
</evidence>
<evidence type="ECO:0000256" key="2">
    <source>
        <dbReference type="SAM" id="Phobius"/>
    </source>
</evidence>
<name>A0ABW0NK55_9BURK</name>
<keyword evidence="2" id="KW-1133">Transmembrane helix</keyword>
<evidence type="ECO:0000256" key="3">
    <source>
        <dbReference type="SAM" id="SignalP"/>
    </source>
</evidence>
<accession>A0ABW0NK55</accession>
<dbReference type="Proteomes" id="UP001596037">
    <property type="component" value="Unassembled WGS sequence"/>
</dbReference>